<gene>
    <name evidence="3" type="ORF">MSLAZ_2607</name>
</gene>
<dbReference type="GO" id="GO:0005829">
    <property type="term" value="C:cytosol"/>
    <property type="evidence" value="ECO:0007669"/>
    <property type="project" value="TreeGrafter"/>
</dbReference>
<dbReference type="EMBL" id="CP009515">
    <property type="protein sequence ID" value="AKB75868.1"/>
    <property type="molecule type" value="Genomic_DNA"/>
</dbReference>
<evidence type="ECO:0000259" key="2">
    <source>
        <dbReference type="Pfam" id="PF05378"/>
    </source>
</evidence>
<feature type="domain" description="Hydantoinase/oxoprolinase N-terminal" evidence="2">
    <location>
        <begin position="5"/>
        <end position="159"/>
    </location>
</feature>
<dbReference type="InterPro" id="IPR043129">
    <property type="entry name" value="ATPase_NBD"/>
</dbReference>
<dbReference type="GO" id="GO:0017168">
    <property type="term" value="F:5-oxoprolinase (ATP-hydrolyzing) activity"/>
    <property type="evidence" value="ECO:0007669"/>
    <property type="project" value="TreeGrafter"/>
</dbReference>
<dbReference type="SUPFAM" id="SSF53067">
    <property type="entry name" value="Actin-like ATPase domain"/>
    <property type="match status" value="1"/>
</dbReference>
<sequence>MYLGLGIDTGGTYTDAAIMDMSNGTVIESNKALTTYPDLIRGIKNSIEGLTQDCLKRIKFVSVSTTLATNTTLEGKGYPAGLIFIGHTIPKKLASHYVISIGGGHDSDGNEIAPLEDLETVKEFVRQVKNKVAAFAVSGYFGVRNPEHELRVKEAIQEITDMPVVCGHELSMSLGAYERAVTALLNAELIPVSKQFIESIQAVIEEKEIKATLMMMKCDGSLVHIEEALQKPVESIFSGPAASLVGAAHLTGLHTCVTMDVGGTSTDIAMISEGIPEISDAGAKVGGWKTMVKAIRMDTSALGGDSLVWIKRKPYLGPTRVIPLCLAASEFPEILEKLEKSDVPGERIMDEIIQPTSFFIKTGVNSPELLSGELEEDERAIIEHLGTEPLSVFEISERTGKHPMMFAGTLKNLIRKRYVSQIGFTPTDALHVLGEYVRWDGRASFIGAKVLGKTLKKGAEEFSAQVKAEVVRKLTLELISFFAEDLKKEDIEKMIGKEAFLKFHIKVPVVLVGAPVRAYLKELNEAVDADIRIPAFHDVGNAVGALVGKIVHRTEVLIRPSAAGKAEYSVFSRLGKEIFEDYGKALDYGLKLSHRMISEYMDGYDLEMDNVAFDLRQNDVGSRGKAPLETRLVGVGVGTTGKLA</sequence>
<organism evidence="3 4">
    <name type="scientific">Methanosarcina lacustris Z-7289</name>
    <dbReference type="NCBI Taxonomy" id="1434111"/>
    <lineage>
        <taxon>Archaea</taxon>
        <taxon>Methanobacteriati</taxon>
        <taxon>Methanobacteriota</taxon>
        <taxon>Stenosarchaea group</taxon>
        <taxon>Methanomicrobia</taxon>
        <taxon>Methanosarcinales</taxon>
        <taxon>Methanosarcinaceae</taxon>
        <taxon>Methanosarcina</taxon>
    </lineage>
</organism>
<dbReference type="InterPro" id="IPR045079">
    <property type="entry name" value="Oxoprolinase-like"/>
</dbReference>
<dbReference type="KEGG" id="mls:MSLAZ_2607"/>
<dbReference type="PATRIC" id="fig|1434111.4.peg.3449"/>
<dbReference type="PANTHER" id="PTHR11365:SF2">
    <property type="entry name" value="5-OXOPROLINASE"/>
    <property type="match status" value="1"/>
</dbReference>
<dbReference type="Pfam" id="PF05378">
    <property type="entry name" value="Hydant_A_N"/>
    <property type="match status" value="1"/>
</dbReference>
<dbReference type="GO" id="GO:0047423">
    <property type="term" value="F:N-methylhydantoinase (ATP-hydrolyzing) activity"/>
    <property type="evidence" value="ECO:0007669"/>
    <property type="project" value="UniProtKB-EC"/>
</dbReference>
<evidence type="ECO:0000313" key="4">
    <source>
        <dbReference type="Proteomes" id="UP000033072"/>
    </source>
</evidence>
<dbReference type="HOGENOM" id="CLU_014140_1_0_2"/>
<dbReference type="GeneID" id="24807453"/>
<accession>A0A0E3S9L9</accession>
<dbReference type="RefSeq" id="WP_048127717.1">
    <property type="nucleotide sequence ID" value="NZ_CP009515.1"/>
</dbReference>
<dbReference type="AlphaFoldDB" id="A0A0E3S9L9"/>
<protein>
    <submittedName>
        <fullName evidence="3">N-methylhydantoinase (ATP-hydrolyzing)</fullName>
        <ecNumber evidence="3">3.5.2.14</ecNumber>
    </submittedName>
</protein>
<dbReference type="Proteomes" id="UP000033072">
    <property type="component" value="Chromosome"/>
</dbReference>
<reference evidence="3 4" key="1">
    <citation type="submission" date="2014-07" db="EMBL/GenBank/DDBJ databases">
        <title>Methanogenic archaea and the global carbon cycle.</title>
        <authorList>
            <person name="Henriksen J.R."/>
            <person name="Luke J."/>
            <person name="Reinhart S."/>
            <person name="Benedict M.N."/>
            <person name="Youngblut N.D."/>
            <person name="Metcalf M.E."/>
            <person name="Whitaker R.J."/>
            <person name="Metcalf W.W."/>
        </authorList>
    </citation>
    <scope>NUCLEOTIDE SEQUENCE [LARGE SCALE GENOMIC DNA]</scope>
    <source>
        <strain evidence="3 4">Z-7289</strain>
    </source>
</reference>
<dbReference type="STRING" id="1434111.MSLAZ_2607"/>
<dbReference type="InterPro" id="IPR002821">
    <property type="entry name" value="Hydantoinase_A"/>
</dbReference>
<keyword evidence="3" id="KW-0378">Hydrolase</keyword>
<keyword evidence="4" id="KW-1185">Reference proteome</keyword>
<dbReference type="EC" id="3.5.2.14" evidence="3"/>
<feature type="domain" description="Hydantoinase A/oxoprolinase" evidence="1">
    <location>
        <begin position="179"/>
        <end position="312"/>
    </location>
</feature>
<dbReference type="PANTHER" id="PTHR11365">
    <property type="entry name" value="5-OXOPROLINASE RELATED"/>
    <property type="match status" value="1"/>
</dbReference>
<name>A0A0E3S9L9_9EURY</name>
<proteinExistence type="predicted"/>
<evidence type="ECO:0000313" key="3">
    <source>
        <dbReference type="EMBL" id="AKB75868.1"/>
    </source>
</evidence>
<dbReference type="GO" id="GO:0006749">
    <property type="term" value="P:glutathione metabolic process"/>
    <property type="evidence" value="ECO:0007669"/>
    <property type="project" value="TreeGrafter"/>
</dbReference>
<dbReference type="Pfam" id="PF01968">
    <property type="entry name" value="Hydantoinase_A"/>
    <property type="match status" value="1"/>
</dbReference>
<evidence type="ECO:0000259" key="1">
    <source>
        <dbReference type="Pfam" id="PF01968"/>
    </source>
</evidence>
<dbReference type="OrthoDB" id="8261at2157"/>
<dbReference type="InterPro" id="IPR008040">
    <property type="entry name" value="Hydant_A_N"/>
</dbReference>